<accession>A0AB39HUT3</accession>
<comment type="catalytic activity">
    <reaction evidence="11">
        <text>S-methyl-5'-thioadenosine + phosphate = 5-(methylsulfanyl)-alpha-D-ribose 1-phosphate + adenine</text>
        <dbReference type="Rhea" id="RHEA:11852"/>
        <dbReference type="ChEBI" id="CHEBI:16708"/>
        <dbReference type="ChEBI" id="CHEBI:17509"/>
        <dbReference type="ChEBI" id="CHEBI:43474"/>
        <dbReference type="ChEBI" id="CHEBI:58533"/>
        <dbReference type="EC" id="2.4.2.28"/>
    </reaction>
    <physiologicalReaction direction="left-to-right" evidence="11">
        <dbReference type="Rhea" id="RHEA:11853"/>
    </physiologicalReaction>
</comment>
<dbReference type="Pfam" id="PF02578">
    <property type="entry name" value="Cu-oxidase_4"/>
    <property type="match status" value="1"/>
</dbReference>
<evidence type="ECO:0000256" key="12">
    <source>
        <dbReference type="RuleBase" id="RU361274"/>
    </source>
</evidence>
<dbReference type="RefSeq" id="WP_368654741.1">
    <property type="nucleotide sequence ID" value="NZ_CP162599.1"/>
</dbReference>
<dbReference type="SUPFAM" id="SSF64438">
    <property type="entry name" value="CNF1/YfiH-like putative cysteine hydrolases"/>
    <property type="match status" value="1"/>
</dbReference>
<evidence type="ECO:0000256" key="10">
    <source>
        <dbReference type="ARBA" id="ARBA00048968"/>
    </source>
</evidence>
<sequence length="272" mass="30918">MSDIFKQAADKSYLFIDKWQKQHQQLQVGFTMKNGGCSKHPFATFNMGLHVDDNYEDVINNRKRLAEKLQFPLSLWVSGEQTHHNEVYVVERKDKGKGSVAYDTSLKGIDGLITKEKGVLCTAFFADCVPLFFFDPVTAYLGIAHAGWRGTVGKIAEEMVKKFIELGTQIENLQVVIGPCISQKQYEVNDFVIQHIPKVLQKNAVIAKEEGSFLLDLKQLNMEILLQSGVLRHNIEVTNYCTFTDADSFFSHRRDHGQTGRMLGYIGYKEDE</sequence>
<keyword evidence="8" id="KW-0862">Zinc</keyword>
<evidence type="ECO:0000256" key="6">
    <source>
        <dbReference type="ARBA" id="ARBA00022723"/>
    </source>
</evidence>
<dbReference type="GO" id="GO:0017061">
    <property type="term" value="F:S-methyl-5-thioadenosine phosphorylase activity"/>
    <property type="evidence" value="ECO:0007669"/>
    <property type="project" value="UniProtKB-EC"/>
</dbReference>
<evidence type="ECO:0000256" key="4">
    <source>
        <dbReference type="ARBA" id="ARBA00007353"/>
    </source>
</evidence>
<dbReference type="GO" id="GO:0016787">
    <property type="term" value="F:hydrolase activity"/>
    <property type="evidence" value="ECO:0007669"/>
    <property type="project" value="UniProtKB-KW"/>
</dbReference>
<dbReference type="GO" id="GO:0005507">
    <property type="term" value="F:copper ion binding"/>
    <property type="evidence" value="ECO:0007669"/>
    <property type="project" value="TreeGrafter"/>
</dbReference>
<dbReference type="InterPro" id="IPR038371">
    <property type="entry name" value="Cu_polyphenol_OxRdtase_sf"/>
</dbReference>
<dbReference type="PANTHER" id="PTHR30616">
    <property type="entry name" value="UNCHARACTERIZED PROTEIN YFIH"/>
    <property type="match status" value="1"/>
</dbReference>
<evidence type="ECO:0000256" key="3">
    <source>
        <dbReference type="ARBA" id="ARBA00003215"/>
    </source>
</evidence>
<gene>
    <name evidence="13" type="primary">pgeF</name>
    <name evidence="13" type="ORF">AB4Y30_06865</name>
</gene>
<comment type="function">
    <text evidence="3">Purine nucleoside enzyme that catalyzes the phosphorolysis of adenosine and inosine nucleosides, yielding D-ribose 1-phosphate and the respective free bases, adenine and hypoxanthine. Also catalyzes the phosphorolysis of S-methyl-5'-thioadenosine into adenine and S-methyl-5-thio-alpha-D-ribose 1-phosphate. Also has adenosine deaminase activity.</text>
</comment>
<protein>
    <recommendedName>
        <fullName evidence="12">Purine nucleoside phosphorylase</fullName>
    </recommendedName>
</protein>
<dbReference type="InterPro" id="IPR011324">
    <property type="entry name" value="Cytotoxic_necrot_fac-like_cat"/>
</dbReference>
<proteinExistence type="inferred from homology"/>
<evidence type="ECO:0000256" key="11">
    <source>
        <dbReference type="ARBA" id="ARBA00049893"/>
    </source>
</evidence>
<dbReference type="PANTHER" id="PTHR30616:SF2">
    <property type="entry name" value="PURINE NUCLEOSIDE PHOSPHORYLASE LACC1"/>
    <property type="match status" value="1"/>
</dbReference>
<comment type="catalytic activity">
    <reaction evidence="9">
        <text>adenosine + H2O + H(+) = inosine + NH4(+)</text>
        <dbReference type="Rhea" id="RHEA:24408"/>
        <dbReference type="ChEBI" id="CHEBI:15377"/>
        <dbReference type="ChEBI" id="CHEBI:15378"/>
        <dbReference type="ChEBI" id="CHEBI:16335"/>
        <dbReference type="ChEBI" id="CHEBI:17596"/>
        <dbReference type="ChEBI" id="CHEBI:28938"/>
        <dbReference type="EC" id="3.5.4.4"/>
    </reaction>
    <physiologicalReaction direction="left-to-right" evidence="9">
        <dbReference type="Rhea" id="RHEA:24409"/>
    </physiologicalReaction>
</comment>
<keyword evidence="5" id="KW-0808">Transferase</keyword>
<comment type="catalytic activity">
    <reaction evidence="1">
        <text>inosine + phosphate = alpha-D-ribose 1-phosphate + hypoxanthine</text>
        <dbReference type="Rhea" id="RHEA:27646"/>
        <dbReference type="ChEBI" id="CHEBI:17368"/>
        <dbReference type="ChEBI" id="CHEBI:17596"/>
        <dbReference type="ChEBI" id="CHEBI:43474"/>
        <dbReference type="ChEBI" id="CHEBI:57720"/>
        <dbReference type="EC" id="2.4.2.1"/>
    </reaction>
    <physiologicalReaction direction="left-to-right" evidence="1">
        <dbReference type="Rhea" id="RHEA:27647"/>
    </physiologicalReaction>
</comment>
<evidence type="ECO:0000313" key="13">
    <source>
        <dbReference type="EMBL" id="XDK34064.1"/>
    </source>
</evidence>
<evidence type="ECO:0000256" key="8">
    <source>
        <dbReference type="ARBA" id="ARBA00022833"/>
    </source>
</evidence>
<organism evidence="13">
    <name type="scientific">Ornithinibacillus sp. 4-3</name>
    <dbReference type="NCBI Taxonomy" id="3231488"/>
    <lineage>
        <taxon>Bacteria</taxon>
        <taxon>Bacillati</taxon>
        <taxon>Bacillota</taxon>
        <taxon>Bacilli</taxon>
        <taxon>Bacillales</taxon>
        <taxon>Bacillaceae</taxon>
        <taxon>Ornithinibacillus</taxon>
    </lineage>
</organism>
<keyword evidence="6" id="KW-0479">Metal-binding</keyword>
<dbReference type="NCBIfam" id="TIGR00726">
    <property type="entry name" value="peptidoglycan editing factor PgeF"/>
    <property type="match status" value="1"/>
</dbReference>
<evidence type="ECO:0000256" key="2">
    <source>
        <dbReference type="ARBA" id="ARBA00001947"/>
    </source>
</evidence>
<name>A0AB39HUT3_9BACI</name>
<dbReference type="InterPro" id="IPR003730">
    <property type="entry name" value="Cu_polyphenol_OxRdtase"/>
</dbReference>
<evidence type="ECO:0000256" key="5">
    <source>
        <dbReference type="ARBA" id="ARBA00022679"/>
    </source>
</evidence>
<dbReference type="CDD" id="cd16833">
    <property type="entry name" value="YfiH"/>
    <property type="match status" value="1"/>
</dbReference>
<dbReference type="AlphaFoldDB" id="A0AB39HUT3"/>
<comment type="cofactor">
    <cofactor evidence="2">
        <name>Zn(2+)</name>
        <dbReference type="ChEBI" id="CHEBI:29105"/>
    </cofactor>
</comment>
<dbReference type="EMBL" id="CP162599">
    <property type="protein sequence ID" value="XDK34064.1"/>
    <property type="molecule type" value="Genomic_DNA"/>
</dbReference>
<comment type="similarity">
    <text evidence="4 12">Belongs to the purine nucleoside phosphorylase YfiH/LACC1 family.</text>
</comment>
<keyword evidence="7" id="KW-0378">Hydrolase</keyword>
<comment type="catalytic activity">
    <reaction evidence="10">
        <text>adenosine + phosphate = alpha-D-ribose 1-phosphate + adenine</text>
        <dbReference type="Rhea" id="RHEA:27642"/>
        <dbReference type="ChEBI" id="CHEBI:16335"/>
        <dbReference type="ChEBI" id="CHEBI:16708"/>
        <dbReference type="ChEBI" id="CHEBI:43474"/>
        <dbReference type="ChEBI" id="CHEBI:57720"/>
        <dbReference type="EC" id="2.4.2.1"/>
    </reaction>
    <physiologicalReaction direction="left-to-right" evidence="10">
        <dbReference type="Rhea" id="RHEA:27643"/>
    </physiologicalReaction>
</comment>
<evidence type="ECO:0000256" key="9">
    <source>
        <dbReference type="ARBA" id="ARBA00047989"/>
    </source>
</evidence>
<reference evidence="13" key="1">
    <citation type="submission" date="2024-07" db="EMBL/GenBank/DDBJ databases">
        <title>Halotolerant mesophilic bacterium Ornithinibacillus sp. 4-3, sp. nov., isolated from soil.</title>
        <authorList>
            <person name="Sidarenka A.V."/>
            <person name="Guliayeva D.E."/>
            <person name="Leanovich S.I."/>
            <person name="Hileuskaya K.S."/>
            <person name="Akhremchuk A.E."/>
            <person name="Sikolenko M.A."/>
            <person name="Valentovich L.N."/>
        </authorList>
    </citation>
    <scope>NUCLEOTIDE SEQUENCE</scope>
    <source>
        <strain evidence="13">4-3</strain>
    </source>
</reference>
<dbReference type="Gene3D" id="3.60.140.10">
    <property type="entry name" value="CNF1/YfiH-like putative cysteine hydrolases"/>
    <property type="match status" value="1"/>
</dbReference>
<evidence type="ECO:0000256" key="1">
    <source>
        <dbReference type="ARBA" id="ARBA00000553"/>
    </source>
</evidence>
<evidence type="ECO:0000256" key="7">
    <source>
        <dbReference type="ARBA" id="ARBA00022801"/>
    </source>
</evidence>